<feature type="non-terminal residue" evidence="2">
    <location>
        <position position="76"/>
    </location>
</feature>
<reference evidence="2" key="1">
    <citation type="submission" date="2020-10" db="EMBL/GenBank/DDBJ databases">
        <authorList>
            <person name="Gilroy R."/>
        </authorList>
    </citation>
    <scope>NUCLEOTIDE SEQUENCE</scope>
    <source>
        <strain evidence="2">B3-1481</strain>
    </source>
</reference>
<evidence type="ECO:0000313" key="2">
    <source>
        <dbReference type="EMBL" id="MBO8479788.1"/>
    </source>
</evidence>
<accession>A0A9D9IYG2</accession>
<organism evidence="2 3">
    <name type="scientific">Candidatus Cryptobacteroides avistercoris</name>
    <dbReference type="NCBI Taxonomy" id="2840758"/>
    <lineage>
        <taxon>Bacteria</taxon>
        <taxon>Pseudomonadati</taxon>
        <taxon>Bacteroidota</taxon>
        <taxon>Bacteroidia</taxon>
        <taxon>Bacteroidales</taxon>
        <taxon>Candidatus Cryptobacteroides</taxon>
    </lineage>
</organism>
<evidence type="ECO:0000256" key="1">
    <source>
        <dbReference type="SAM" id="SignalP"/>
    </source>
</evidence>
<feature type="signal peptide" evidence="1">
    <location>
        <begin position="1"/>
        <end position="23"/>
    </location>
</feature>
<keyword evidence="1" id="KW-0732">Signal</keyword>
<evidence type="ECO:0000313" key="3">
    <source>
        <dbReference type="Proteomes" id="UP000823769"/>
    </source>
</evidence>
<reference evidence="2" key="2">
    <citation type="journal article" date="2021" name="PeerJ">
        <title>Extensive microbial diversity within the chicken gut microbiome revealed by metagenomics and culture.</title>
        <authorList>
            <person name="Gilroy R."/>
            <person name="Ravi A."/>
            <person name="Getino M."/>
            <person name="Pursley I."/>
            <person name="Horton D.L."/>
            <person name="Alikhan N.F."/>
            <person name="Baker D."/>
            <person name="Gharbi K."/>
            <person name="Hall N."/>
            <person name="Watson M."/>
            <person name="Adriaenssens E.M."/>
            <person name="Foster-Nyarko E."/>
            <person name="Jarju S."/>
            <person name="Secka A."/>
            <person name="Antonio M."/>
            <person name="Oren A."/>
            <person name="Chaudhuri R.R."/>
            <person name="La Ragione R."/>
            <person name="Hildebrand F."/>
            <person name="Pallen M.J."/>
        </authorList>
    </citation>
    <scope>NUCLEOTIDE SEQUENCE</scope>
    <source>
        <strain evidence="2">B3-1481</strain>
    </source>
</reference>
<dbReference type="Proteomes" id="UP000823769">
    <property type="component" value="Unassembled WGS sequence"/>
</dbReference>
<gene>
    <name evidence="2" type="ORF">IAB76_01555</name>
</gene>
<name>A0A9D9IYG2_9BACT</name>
<dbReference type="EMBL" id="JADILW010000024">
    <property type="protein sequence ID" value="MBO8479788.1"/>
    <property type="molecule type" value="Genomic_DNA"/>
</dbReference>
<feature type="chain" id="PRO_5039438516" description="Bifunctional metallophosphatase/5'-nucleotidase" evidence="1">
    <location>
        <begin position="24"/>
        <end position="76"/>
    </location>
</feature>
<sequence>MKRIFHCFAAAVVILTAAVSVSAKEHSLHIVTTGDVHGSWFDRSYVDDNVPYSLMHVNHYVDSLRNAVGSENVLLL</sequence>
<proteinExistence type="predicted"/>
<evidence type="ECO:0008006" key="4">
    <source>
        <dbReference type="Google" id="ProtNLM"/>
    </source>
</evidence>
<comment type="caution">
    <text evidence="2">The sequence shown here is derived from an EMBL/GenBank/DDBJ whole genome shotgun (WGS) entry which is preliminary data.</text>
</comment>
<dbReference type="AlphaFoldDB" id="A0A9D9IYG2"/>
<protein>
    <recommendedName>
        <fullName evidence="4">Bifunctional metallophosphatase/5'-nucleotidase</fullName>
    </recommendedName>
</protein>